<dbReference type="Proteomes" id="UP001431019">
    <property type="component" value="Unassembled WGS sequence"/>
</dbReference>
<organism evidence="2 3">
    <name type="scientific">Paraburkholderia sejongensis</name>
    <dbReference type="NCBI Taxonomy" id="2886946"/>
    <lineage>
        <taxon>Bacteria</taxon>
        <taxon>Pseudomonadati</taxon>
        <taxon>Pseudomonadota</taxon>
        <taxon>Betaproteobacteria</taxon>
        <taxon>Burkholderiales</taxon>
        <taxon>Burkholderiaceae</taxon>
        <taxon>Paraburkholderia</taxon>
    </lineage>
</organism>
<accession>A0ABS8JY89</accession>
<dbReference type="InterPro" id="IPR025421">
    <property type="entry name" value="DUF4148"/>
</dbReference>
<proteinExistence type="predicted"/>
<dbReference type="RefSeq" id="WP_230511016.1">
    <property type="nucleotide sequence ID" value="NZ_JAJITD010000009.1"/>
</dbReference>
<dbReference type="EMBL" id="JAJITD010000009">
    <property type="protein sequence ID" value="MCC8394788.1"/>
    <property type="molecule type" value="Genomic_DNA"/>
</dbReference>
<feature type="chain" id="PRO_5046938497" evidence="1">
    <location>
        <begin position="23"/>
        <end position="113"/>
    </location>
</feature>
<evidence type="ECO:0000256" key="1">
    <source>
        <dbReference type="SAM" id="SignalP"/>
    </source>
</evidence>
<reference evidence="2 3" key="1">
    <citation type="submission" date="2021-11" db="EMBL/GenBank/DDBJ databases">
        <authorList>
            <person name="Oh E.-T."/>
            <person name="Kim S.-B."/>
        </authorList>
    </citation>
    <scope>NUCLEOTIDE SEQUENCE [LARGE SCALE GENOMIC DNA]</scope>
    <source>
        <strain evidence="2 3">MMS20-SJTR3</strain>
    </source>
</reference>
<sequence length="113" mass="11370">MKKLISAVAVAAALIVPAAAFAQASQPVTRAQVRAELVQLEKAGYNPVGDQATYPANIQAAQARVDAEHGNVAVASKADTSGYGAPAAGTSQAGHAAPVLPAKADRNSVYFGN</sequence>
<keyword evidence="1" id="KW-0732">Signal</keyword>
<evidence type="ECO:0000313" key="2">
    <source>
        <dbReference type="EMBL" id="MCC8394788.1"/>
    </source>
</evidence>
<protein>
    <submittedName>
        <fullName evidence="2">DUF4148 domain-containing protein</fullName>
    </submittedName>
</protein>
<name>A0ABS8JY89_9BURK</name>
<feature type="signal peptide" evidence="1">
    <location>
        <begin position="1"/>
        <end position="22"/>
    </location>
</feature>
<keyword evidence="3" id="KW-1185">Reference proteome</keyword>
<evidence type="ECO:0000313" key="3">
    <source>
        <dbReference type="Proteomes" id="UP001431019"/>
    </source>
</evidence>
<dbReference type="Pfam" id="PF13663">
    <property type="entry name" value="DUF4148"/>
    <property type="match status" value="1"/>
</dbReference>
<gene>
    <name evidence="2" type="ORF">LJ656_19530</name>
</gene>
<comment type="caution">
    <text evidence="2">The sequence shown here is derived from an EMBL/GenBank/DDBJ whole genome shotgun (WGS) entry which is preliminary data.</text>
</comment>